<keyword evidence="3" id="KW-1185">Reference proteome</keyword>
<accession>A0ABP0ZF44</accession>
<dbReference type="GeneID" id="92206197"/>
<evidence type="ECO:0000256" key="1">
    <source>
        <dbReference type="SAM" id="MobiDB-lite"/>
    </source>
</evidence>
<feature type="region of interest" description="Disordered" evidence="1">
    <location>
        <begin position="325"/>
        <end position="346"/>
    </location>
</feature>
<sequence length="534" mass="61302">MIDHGFYHDLAQLETDDLELFQQISCFMKLLVEYTLQLNDIDNDHDHDHDNGGAAANTGRVQQMVAISEILGYHLFTLQKSQQLVGYKMPYIQRLVNDCLKICQLHPSIVFQTWLEPIDQLNTPYLCSPYSAFVKSVAYHDKLPLYNLIKSLLISPDGTVVSSAANWIALLQMSQSSSYLEQFLMNKVDLVEFFIDSYYESLFKLNFLKSLKPQHQVNILKQFILPVMENCSGSIREIYFDEIFMQKFEYVMINYKANADKLINSILDAFESTTCPTILNIFITNETMVKYMICKFDQPLHLNNLLIHLTRTMQRHSSTMLELFGTEEGDGNNSNNKNNNDADDDDDARIDVSCSMTKLSIQVMQLHHEQTQELVDTFEQLINTTGHANIKSSQLDANLPLSNSYLRCLLQFFHHAPELNASLVKFSTQLAINFNVLANALFIKIIDHLNICSEIYSIQLQKYDNLRFDSIELTKLVNLEVITPGSELLTKYDISPVNKLDYLTLAENLSLFKSLMTDLYICCKMRIISSYCSS</sequence>
<name>A0ABP0ZF44_9ASCO</name>
<organism evidence="2 3">
    <name type="scientific">Lodderomyces beijingensis</name>
    <dbReference type="NCBI Taxonomy" id="1775926"/>
    <lineage>
        <taxon>Eukaryota</taxon>
        <taxon>Fungi</taxon>
        <taxon>Dikarya</taxon>
        <taxon>Ascomycota</taxon>
        <taxon>Saccharomycotina</taxon>
        <taxon>Pichiomycetes</taxon>
        <taxon>Debaryomycetaceae</taxon>
        <taxon>Candida/Lodderomyces clade</taxon>
        <taxon>Lodderomyces</taxon>
    </lineage>
</organism>
<dbReference type="Proteomes" id="UP001497383">
    <property type="component" value="Chromosome 1"/>
</dbReference>
<gene>
    <name evidence="2" type="ORF">LODBEIA_P10010</name>
</gene>
<evidence type="ECO:0000313" key="2">
    <source>
        <dbReference type="EMBL" id="CAK9436443.1"/>
    </source>
</evidence>
<proteinExistence type="predicted"/>
<protein>
    <submittedName>
        <fullName evidence="2">Uncharacterized protein</fullName>
    </submittedName>
</protein>
<reference evidence="2 3" key="1">
    <citation type="submission" date="2024-03" db="EMBL/GenBank/DDBJ databases">
        <authorList>
            <person name="Brejova B."/>
        </authorList>
    </citation>
    <scope>NUCLEOTIDE SEQUENCE [LARGE SCALE GENOMIC DNA]</scope>
    <source>
        <strain evidence="2 3">CBS 14171</strain>
    </source>
</reference>
<dbReference type="EMBL" id="OZ022405">
    <property type="protein sequence ID" value="CAK9436443.1"/>
    <property type="molecule type" value="Genomic_DNA"/>
</dbReference>
<dbReference type="RefSeq" id="XP_066827939.1">
    <property type="nucleotide sequence ID" value="XM_066970842.1"/>
</dbReference>
<evidence type="ECO:0000313" key="3">
    <source>
        <dbReference type="Proteomes" id="UP001497383"/>
    </source>
</evidence>